<comment type="caution">
    <text evidence="6">The sequence shown here is derived from an EMBL/GenBank/DDBJ whole genome shotgun (WGS) entry which is preliminary data.</text>
</comment>
<dbReference type="InterPro" id="IPR050738">
    <property type="entry name" value="Sulfatase"/>
</dbReference>
<protein>
    <submittedName>
        <fullName evidence="6">Sulfatase</fullName>
    </submittedName>
</protein>
<dbReference type="SUPFAM" id="SSF53649">
    <property type="entry name" value="Alkaline phosphatase-like"/>
    <property type="match status" value="1"/>
</dbReference>
<organism evidence="6">
    <name type="scientific">Schlesneria paludicola</name>
    <dbReference type="NCBI Taxonomy" id="360056"/>
    <lineage>
        <taxon>Bacteria</taxon>
        <taxon>Pseudomonadati</taxon>
        <taxon>Planctomycetota</taxon>
        <taxon>Planctomycetia</taxon>
        <taxon>Planctomycetales</taxon>
        <taxon>Planctomycetaceae</taxon>
        <taxon>Schlesneria</taxon>
    </lineage>
</organism>
<dbReference type="AlphaFoldDB" id="A0A7C4LPA4"/>
<dbReference type="Gene3D" id="3.40.720.10">
    <property type="entry name" value="Alkaline Phosphatase, subunit A"/>
    <property type="match status" value="1"/>
</dbReference>
<dbReference type="GO" id="GO:0046872">
    <property type="term" value="F:metal ion binding"/>
    <property type="evidence" value="ECO:0007669"/>
    <property type="project" value="UniProtKB-KW"/>
</dbReference>
<sequence length="511" mass="56581">MVTCVRTPLKTWGWLLTQWALVAGVLVHALSAAEPTERLNLVFILADDLGWGELGCFGQEKIPTPHLDRLAAEGTRLTQHYAGAPVCAPSRCVLLTGKHLGHAEVRGNLPAQKHFPQYAEGQYPLSETALTWVQLLQRAGYATGAMGKWGLGPVGSTGDPNRKGFDLFFGYNCQSVAHSYYPPHLWRNAEKIPLNSRPIPGHHKQPEGEVRMEDWIGEHYAPDVMLAEALKFLEAHRDRPFFLYLPFIQPHVAMHPPRAGVERFPAEWDQRVYRGENGYLPHPRPRAGYAAMIAELDDAVGRVRETLARLGLAERTLIVFSSDNGTTHARSAESPFHVGGVDAKFFNSTAGLRGYKGSVYEGGLRVPTIVWLPGRIPAGVTNETPSYFADWFPTLCEALQLPLPDGLDGESLWPALTSGRTLSRRGPMVWVFTEYGGQVAVRLGRFKVVRQGLNTRSPGPWEVYDLQDDPAEARDLAAEHAALIQQTEELLRREVAENSVFPLAIPGVTSR</sequence>
<dbReference type="CDD" id="cd16145">
    <property type="entry name" value="ARS_like"/>
    <property type="match status" value="1"/>
</dbReference>
<comment type="similarity">
    <text evidence="1">Belongs to the sulfatase family.</text>
</comment>
<gene>
    <name evidence="6" type="ORF">ENS64_15145</name>
</gene>
<dbReference type="GO" id="GO:0004065">
    <property type="term" value="F:arylsulfatase activity"/>
    <property type="evidence" value="ECO:0007669"/>
    <property type="project" value="TreeGrafter"/>
</dbReference>
<evidence type="ECO:0000256" key="3">
    <source>
        <dbReference type="ARBA" id="ARBA00022801"/>
    </source>
</evidence>
<evidence type="ECO:0000256" key="1">
    <source>
        <dbReference type="ARBA" id="ARBA00008779"/>
    </source>
</evidence>
<accession>A0A7C4LPA4</accession>
<dbReference type="PROSITE" id="PS00523">
    <property type="entry name" value="SULFATASE_1"/>
    <property type="match status" value="1"/>
</dbReference>
<dbReference type="InterPro" id="IPR000917">
    <property type="entry name" value="Sulfatase_N"/>
</dbReference>
<reference evidence="6" key="1">
    <citation type="journal article" date="2020" name="mSystems">
        <title>Genome- and Community-Level Interaction Insights into Carbon Utilization and Element Cycling Functions of Hydrothermarchaeota in Hydrothermal Sediment.</title>
        <authorList>
            <person name="Zhou Z."/>
            <person name="Liu Y."/>
            <person name="Xu W."/>
            <person name="Pan J."/>
            <person name="Luo Z.H."/>
            <person name="Li M."/>
        </authorList>
    </citation>
    <scope>NUCLEOTIDE SEQUENCE [LARGE SCALE GENOMIC DNA]</scope>
    <source>
        <strain evidence="6">SpSt-508</strain>
    </source>
</reference>
<dbReference type="Gene3D" id="3.30.1120.10">
    <property type="match status" value="1"/>
</dbReference>
<evidence type="ECO:0000259" key="5">
    <source>
        <dbReference type="Pfam" id="PF00884"/>
    </source>
</evidence>
<dbReference type="PANTHER" id="PTHR42693:SF53">
    <property type="entry name" value="ENDO-4-O-SULFATASE"/>
    <property type="match status" value="1"/>
</dbReference>
<proteinExistence type="inferred from homology"/>
<keyword evidence="2" id="KW-0479">Metal-binding</keyword>
<keyword evidence="4" id="KW-0106">Calcium</keyword>
<evidence type="ECO:0000256" key="2">
    <source>
        <dbReference type="ARBA" id="ARBA00022723"/>
    </source>
</evidence>
<dbReference type="InterPro" id="IPR017850">
    <property type="entry name" value="Alkaline_phosphatase_core_sf"/>
</dbReference>
<evidence type="ECO:0000313" key="6">
    <source>
        <dbReference type="EMBL" id="HGT40579.1"/>
    </source>
</evidence>
<keyword evidence="3" id="KW-0378">Hydrolase</keyword>
<feature type="domain" description="Sulfatase N-terminal" evidence="5">
    <location>
        <begin position="40"/>
        <end position="399"/>
    </location>
</feature>
<dbReference type="EMBL" id="DSVQ01000018">
    <property type="protein sequence ID" value="HGT40579.1"/>
    <property type="molecule type" value="Genomic_DNA"/>
</dbReference>
<dbReference type="Pfam" id="PF00884">
    <property type="entry name" value="Sulfatase"/>
    <property type="match status" value="1"/>
</dbReference>
<dbReference type="PANTHER" id="PTHR42693">
    <property type="entry name" value="ARYLSULFATASE FAMILY MEMBER"/>
    <property type="match status" value="1"/>
</dbReference>
<dbReference type="InterPro" id="IPR024607">
    <property type="entry name" value="Sulfatase_CS"/>
</dbReference>
<name>A0A7C4LPA4_9PLAN</name>
<evidence type="ECO:0000256" key="4">
    <source>
        <dbReference type="ARBA" id="ARBA00022837"/>
    </source>
</evidence>